<comment type="caution">
    <text evidence="12">The sequence shown here is derived from an EMBL/GenBank/DDBJ whole genome shotgun (WGS) entry which is preliminary data.</text>
</comment>
<evidence type="ECO:0000256" key="7">
    <source>
        <dbReference type="ARBA" id="ARBA00022989"/>
    </source>
</evidence>
<dbReference type="InterPro" id="IPR004202">
    <property type="entry name" value="COX7C/Cox8"/>
</dbReference>
<evidence type="ECO:0000256" key="1">
    <source>
        <dbReference type="ARBA" id="ARBA00004434"/>
    </source>
</evidence>
<dbReference type="InterPro" id="IPR036636">
    <property type="entry name" value="COX7C/Cox8_sf"/>
</dbReference>
<evidence type="ECO:0000256" key="11">
    <source>
        <dbReference type="SAM" id="Phobius"/>
    </source>
</evidence>
<evidence type="ECO:0000256" key="4">
    <source>
        <dbReference type="ARBA" id="ARBA00022692"/>
    </source>
</evidence>
<evidence type="ECO:0000256" key="10">
    <source>
        <dbReference type="ARBA" id="ARBA00071004"/>
    </source>
</evidence>
<evidence type="ECO:0000256" key="6">
    <source>
        <dbReference type="ARBA" id="ARBA00022946"/>
    </source>
</evidence>
<evidence type="ECO:0000313" key="13">
    <source>
        <dbReference type="Proteomes" id="UP000319160"/>
    </source>
</evidence>
<keyword evidence="6" id="KW-0809">Transit peptide</keyword>
<organism evidence="12 13">
    <name type="scientific">Xylaria flabelliformis</name>
    <dbReference type="NCBI Taxonomy" id="2512241"/>
    <lineage>
        <taxon>Eukaryota</taxon>
        <taxon>Fungi</taxon>
        <taxon>Dikarya</taxon>
        <taxon>Ascomycota</taxon>
        <taxon>Pezizomycotina</taxon>
        <taxon>Sordariomycetes</taxon>
        <taxon>Xylariomycetidae</taxon>
        <taxon>Xylariales</taxon>
        <taxon>Xylariaceae</taxon>
        <taxon>Xylaria</taxon>
    </lineage>
</organism>
<comment type="subcellular location">
    <subcellularLocation>
        <location evidence="1">Mitochondrion inner membrane</location>
        <topology evidence="1">Single-pass membrane protein</topology>
    </subcellularLocation>
</comment>
<reference evidence="13" key="1">
    <citation type="submission" date="2019-06" db="EMBL/GenBank/DDBJ databases">
        <title>Draft genome sequence of the griseofulvin-producing fungus Xylaria cubensis strain G536.</title>
        <authorList>
            <person name="Mead M.E."/>
            <person name="Raja H.A."/>
            <person name="Steenwyk J.L."/>
            <person name="Knowles S.L."/>
            <person name="Oberlies N.H."/>
            <person name="Rokas A."/>
        </authorList>
    </citation>
    <scope>NUCLEOTIDE SEQUENCE [LARGE SCALE GENOMIC DNA]</scope>
    <source>
        <strain evidence="13">G536</strain>
    </source>
</reference>
<dbReference type="GO" id="GO:0006123">
    <property type="term" value="P:mitochondrial electron transport, cytochrome c to oxygen"/>
    <property type="evidence" value="ECO:0007669"/>
    <property type="project" value="InterPro"/>
</dbReference>
<comment type="similarity">
    <text evidence="3">Belongs to the cytochrome c oxidase VIIc family.</text>
</comment>
<evidence type="ECO:0000256" key="3">
    <source>
        <dbReference type="ARBA" id="ARBA00010514"/>
    </source>
</evidence>
<evidence type="ECO:0000256" key="2">
    <source>
        <dbReference type="ARBA" id="ARBA00004673"/>
    </source>
</evidence>
<dbReference type="STRING" id="2512241.A0A553I2Z1"/>
<dbReference type="Pfam" id="PF02935">
    <property type="entry name" value="COX7C"/>
    <property type="match status" value="1"/>
</dbReference>
<dbReference type="Gene3D" id="4.10.49.10">
    <property type="entry name" value="Cytochrome c oxidase subunit VIIc"/>
    <property type="match status" value="1"/>
</dbReference>
<dbReference type="PANTHER" id="PTHR13313">
    <property type="entry name" value="CYTOCHROME C OXIDASE SUBUNIT VIIC"/>
    <property type="match status" value="1"/>
</dbReference>
<name>A0A553I2Z1_9PEZI</name>
<evidence type="ECO:0000256" key="9">
    <source>
        <dbReference type="ARBA" id="ARBA00023136"/>
    </source>
</evidence>
<accession>A0A553I2Z1</accession>
<dbReference type="AlphaFoldDB" id="A0A553I2Z1"/>
<proteinExistence type="inferred from homology"/>
<feature type="transmembrane region" description="Helical" evidence="11">
    <location>
        <begin position="114"/>
        <end position="139"/>
    </location>
</feature>
<comment type="pathway">
    <text evidence="2">Energy metabolism; oxidative phosphorylation.</text>
</comment>
<sequence>MKSAFNYEAQNEGIPTVNRDSYDGWILYVRYSKKLPKLQRLSKASTHLPSTTPPTVKKMSPSAFARASPRITSMVSRRAFHATRARLSSPYHYPEGPYSNLPFNTKTRFFAVRYWLYCITGFFAPFGIAGMRHISFLFLSPRSSIMSRFSRFRKRGNQRDRLKRLRQQSRCTSANGYEGLNISAMAKTFETRGRSSAAPGLVGNSYPDALTMNSRVLQAQH</sequence>
<keyword evidence="7 11" id="KW-1133">Transmembrane helix</keyword>
<keyword evidence="9 11" id="KW-0472">Membrane</keyword>
<dbReference type="FunFam" id="4.10.49.10:FF:000001">
    <property type="entry name" value="Cytochrome c oxidase subunit 7C"/>
    <property type="match status" value="1"/>
</dbReference>
<dbReference type="GO" id="GO:0005743">
    <property type="term" value="C:mitochondrial inner membrane"/>
    <property type="evidence" value="ECO:0007669"/>
    <property type="project" value="UniProtKB-SubCell"/>
</dbReference>
<dbReference type="EMBL" id="VFLP01000021">
    <property type="protein sequence ID" value="TRX94569.1"/>
    <property type="molecule type" value="Genomic_DNA"/>
</dbReference>
<keyword evidence="13" id="KW-1185">Reference proteome</keyword>
<dbReference type="UniPathway" id="UPA00705"/>
<keyword evidence="8" id="KW-0496">Mitochondrion</keyword>
<dbReference type="GO" id="GO:0045277">
    <property type="term" value="C:respiratory chain complex IV"/>
    <property type="evidence" value="ECO:0007669"/>
    <property type="project" value="InterPro"/>
</dbReference>
<dbReference type="OrthoDB" id="9974841at2759"/>
<keyword evidence="5" id="KW-0999">Mitochondrion inner membrane</keyword>
<keyword evidence="4 11" id="KW-0812">Transmembrane</keyword>
<evidence type="ECO:0000313" key="12">
    <source>
        <dbReference type="EMBL" id="TRX94569.1"/>
    </source>
</evidence>
<evidence type="ECO:0000256" key="5">
    <source>
        <dbReference type="ARBA" id="ARBA00022792"/>
    </source>
</evidence>
<gene>
    <name evidence="12" type="ORF">FHL15_004521</name>
</gene>
<evidence type="ECO:0000256" key="8">
    <source>
        <dbReference type="ARBA" id="ARBA00023128"/>
    </source>
</evidence>
<protein>
    <recommendedName>
        <fullName evidence="10">Cytochrome c oxidase subunit 8, mitochondrial</fullName>
    </recommendedName>
</protein>
<dbReference type="Proteomes" id="UP000319160">
    <property type="component" value="Unassembled WGS sequence"/>
</dbReference>
<dbReference type="PANTHER" id="PTHR13313:SF0">
    <property type="entry name" value="CYTOCHROME C OXIDASE SUBUNIT 7C, MITOCHONDRIAL"/>
    <property type="match status" value="1"/>
</dbReference>